<sequence length="194" mass="21058">MTQASISVRQELRADIESCGFFPDLVEDGVLLAAGDEPILSFLVHYEPTFDRDEFHRHLTVLALTATRLLVGHTDDHAVEGAGEHTYASSSTESIAIRNINTVVLTRVVADPENFRPAASPVEETWLSIGWGAMRRLDLEPAGCADPNCEADHGYTGNLVADDLTIRMSPAGNGADRVARLVRFSSDLQRAAAL</sequence>
<gene>
    <name evidence="1" type="ORF">GCM10011575_06980</name>
</gene>
<name>A0A917VZX4_9ACTN</name>
<dbReference type="RefSeq" id="WP_188893734.1">
    <property type="nucleotide sequence ID" value="NZ_BMMZ01000001.1"/>
</dbReference>
<keyword evidence="2" id="KW-1185">Reference proteome</keyword>
<dbReference type="InterPro" id="IPR046040">
    <property type="entry name" value="DUF5998"/>
</dbReference>
<dbReference type="EMBL" id="BMMZ01000001">
    <property type="protein sequence ID" value="GGL51237.1"/>
    <property type="molecule type" value="Genomic_DNA"/>
</dbReference>
<accession>A0A917VZX4</accession>
<evidence type="ECO:0008006" key="3">
    <source>
        <dbReference type="Google" id="ProtNLM"/>
    </source>
</evidence>
<dbReference type="AlphaFoldDB" id="A0A917VZX4"/>
<dbReference type="Proteomes" id="UP000613840">
    <property type="component" value="Unassembled WGS sequence"/>
</dbReference>
<comment type="caution">
    <text evidence="1">The sequence shown here is derived from an EMBL/GenBank/DDBJ whole genome shotgun (WGS) entry which is preliminary data.</text>
</comment>
<reference evidence="1" key="1">
    <citation type="journal article" date="2014" name="Int. J. Syst. Evol. Microbiol.">
        <title>Complete genome sequence of Corynebacterium casei LMG S-19264T (=DSM 44701T), isolated from a smear-ripened cheese.</title>
        <authorList>
            <consortium name="US DOE Joint Genome Institute (JGI-PGF)"/>
            <person name="Walter F."/>
            <person name="Albersmeier A."/>
            <person name="Kalinowski J."/>
            <person name="Ruckert C."/>
        </authorList>
    </citation>
    <scope>NUCLEOTIDE SEQUENCE</scope>
    <source>
        <strain evidence="1">CGMCC 4.7306</strain>
    </source>
</reference>
<proteinExistence type="predicted"/>
<reference evidence="1" key="2">
    <citation type="submission" date="2020-09" db="EMBL/GenBank/DDBJ databases">
        <authorList>
            <person name="Sun Q."/>
            <person name="Zhou Y."/>
        </authorList>
    </citation>
    <scope>NUCLEOTIDE SEQUENCE</scope>
    <source>
        <strain evidence="1">CGMCC 4.7306</strain>
    </source>
</reference>
<protein>
    <recommendedName>
        <fullName evidence="3">Phosphodiesterase</fullName>
    </recommendedName>
</protein>
<evidence type="ECO:0000313" key="1">
    <source>
        <dbReference type="EMBL" id="GGL51237.1"/>
    </source>
</evidence>
<evidence type="ECO:0000313" key="2">
    <source>
        <dbReference type="Proteomes" id="UP000613840"/>
    </source>
</evidence>
<dbReference type="Pfam" id="PF19461">
    <property type="entry name" value="DUF5998"/>
    <property type="match status" value="1"/>
</dbReference>
<organism evidence="1 2">
    <name type="scientific">Microlunatus endophyticus</name>
    <dbReference type="NCBI Taxonomy" id="1716077"/>
    <lineage>
        <taxon>Bacteria</taxon>
        <taxon>Bacillati</taxon>
        <taxon>Actinomycetota</taxon>
        <taxon>Actinomycetes</taxon>
        <taxon>Propionibacteriales</taxon>
        <taxon>Propionibacteriaceae</taxon>
        <taxon>Microlunatus</taxon>
    </lineage>
</organism>